<feature type="binding site" evidence="3">
    <location>
        <position position="21"/>
    </location>
    <ligand>
        <name>a divalent metal cation</name>
        <dbReference type="ChEBI" id="CHEBI:60240"/>
    </ligand>
</feature>
<accession>A0A097R6T6</accession>
<dbReference type="KEGG" id="hav:AT03_19820"/>
<feature type="binding site" evidence="3">
    <location>
        <position position="107"/>
    </location>
    <ligand>
        <name>substrate</name>
    </ligand>
</feature>
<dbReference type="RefSeq" id="WP_025798480.1">
    <property type="nucleotide sequence ID" value="NZ_CP009706.1"/>
</dbReference>
<keyword evidence="6" id="KW-1185">Reference proteome</keyword>
<dbReference type="Gene3D" id="2.120.10.30">
    <property type="entry name" value="TolB, C-terminal domain"/>
    <property type="match status" value="1"/>
</dbReference>
<dbReference type="PRINTS" id="PR01790">
    <property type="entry name" value="SMP30FAMILY"/>
</dbReference>
<dbReference type="eggNOG" id="COG3386">
    <property type="taxonomic scope" value="Bacteria"/>
</dbReference>
<feature type="binding site" evidence="3">
    <location>
        <position position="105"/>
    </location>
    <ligand>
        <name>substrate</name>
    </ligand>
</feature>
<dbReference type="InterPro" id="IPR011042">
    <property type="entry name" value="6-blade_b-propeller_TolB-like"/>
</dbReference>
<proteinExistence type="inferred from homology"/>
<dbReference type="HOGENOM" id="CLU_036110_3_1_6"/>
<comment type="cofactor">
    <cofactor evidence="3">
        <name>Zn(2+)</name>
        <dbReference type="ChEBI" id="CHEBI:29105"/>
    </cofactor>
    <text evidence="3">Binds 1 divalent metal cation per subunit.</text>
</comment>
<dbReference type="EMBL" id="CP009706">
    <property type="protein sequence ID" value="AIU74422.1"/>
    <property type="molecule type" value="Genomic_DNA"/>
</dbReference>
<evidence type="ECO:0000256" key="2">
    <source>
        <dbReference type="PIRSR" id="PIRSR605511-1"/>
    </source>
</evidence>
<dbReference type="PANTHER" id="PTHR10907">
    <property type="entry name" value="REGUCALCIN"/>
    <property type="match status" value="1"/>
</dbReference>
<dbReference type="SUPFAM" id="SSF63829">
    <property type="entry name" value="Calcium-dependent phosphotriesterase"/>
    <property type="match status" value="1"/>
</dbReference>
<dbReference type="Proteomes" id="UP000029986">
    <property type="component" value="Chromosome"/>
</dbReference>
<sequence length="292" mass="32972">MNHDALQNPSIVGNYRAMLGESPVWCFRSQSLIWVDILQHRLLRYWPQQDDRIEIHELPFLCSAALLTTEPEQFLLVTTQGVMLYDYRQQSYRLLCCWPEDHRTRPNEAAIAPDGSLWFSTMDKTAQLAIGSWYRFAYGSTQPEIMLSGQHVPNTLVWHGKHAWFADTFRHCFCRCDAQRISESTLHEWPIASLMADGSALTHNGILLNACWGSACITAYRLGDAAPEWLATHSLPVTQPTSAAFGGPDLHDLYITSASDGLVEPANIEGALLRYQTSYTGQRATLFTLNNH</sequence>
<dbReference type="InterPro" id="IPR013658">
    <property type="entry name" value="SGL"/>
</dbReference>
<dbReference type="AlphaFoldDB" id="A0A097R6T6"/>
<dbReference type="InterPro" id="IPR005511">
    <property type="entry name" value="SMP-30"/>
</dbReference>
<dbReference type="PATRIC" id="fig|1453496.5.peg.4083"/>
<dbReference type="GO" id="GO:0004341">
    <property type="term" value="F:gluconolactonase activity"/>
    <property type="evidence" value="ECO:0007669"/>
    <property type="project" value="TreeGrafter"/>
</dbReference>
<organism evidence="5 6">
    <name type="scientific">Hafnia alvei FB1</name>
    <dbReference type="NCBI Taxonomy" id="1453496"/>
    <lineage>
        <taxon>Bacteria</taxon>
        <taxon>Pseudomonadati</taxon>
        <taxon>Pseudomonadota</taxon>
        <taxon>Gammaproteobacteria</taxon>
        <taxon>Enterobacterales</taxon>
        <taxon>Hafniaceae</taxon>
        <taxon>Hafnia</taxon>
    </lineage>
</organism>
<reference evidence="5 6" key="1">
    <citation type="journal article" date="2014" name="Gut Pathog.">
        <title>Gene clusters of Hafnia alvei strain FB1 important in survival and pathogenesis: a draft genome perspective.</title>
        <authorList>
            <person name="Tan J.Y."/>
            <person name="Yin W.F."/>
            <person name="Chan K.G."/>
        </authorList>
    </citation>
    <scope>NUCLEOTIDE SEQUENCE [LARGE SCALE GENOMIC DNA]</scope>
    <source>
        <strain evidence="5 6">FB1</strain>
    </source>
</reference>
<feature type="active site" description="Proton donor/acceptor" evidence="2">
    <location>
        <position position="197"/>
    </location>
</feature>
<dbReference type="OrthoDB" id="9775406at2"/>
<dbReference type="Pfam" id="PF08450">
    <property type="entry name" value="SGL"/>
    <property type="match status" value="1"/>
</dbReference>
<keyword evidence="3" id="KW-0479">Metal-binding</keyword>
<feature type="binding site" evidence="3">
    <location>
        <position position="154"/>
    </location>
    <ligand>
        <name>a divalent metal cation</name>
        <dbReference type="ChEBI" id="CHEBI:60240"/>
    </ligand>
</feature>
<evidence type="ECO:0000259" key="4">
    <source>
        <dbReference type="Pfam" id="PF08450"/>
    </source>
</evidence>
<evidence type="ECO:0000256" key="1">
    <source>
        <dbReference type="ARBA" id="ARBA00008853"/>
    </source>
</evidence>
<comment type="similarity">
    <text evidence="1">Belongs to the SMP-30/CGR1 family.</text>
</comment>
<feature type="binding site" evidence="3">
    <location>
        <position position="197"/>
    </location>
    <ligand>
        <name>a divalent metal cation</name>
        <dbReference type="ChEBI" id="CHEBI:60240"/>
    </ligand>
</feature>
<dbReference type="PANTHER" id="PTHR10907:SF47">
    <property type="entry name" value="REGUCALCIN"/>
    <property type="match status" value="1"/>
</dbReference>
<dbReference type="GO" id="GO:0019853">
    <property type="term" value="P:L-ascorbic acid biosynthetic process"/>
    <property type="evidence" value="ECO:0007669"/>
    <property type="project" value="TreeGrafter"/>
</dbReference>
<evidence type="ECO:0000313" key="6">
    <source>
        <dbReference type="Proteomes" id="UP000029986"/>
    </source>
</evidence>
<protein>
    <submittedName>
        <fullName evidence="5">Gluconolaconase</fullName>
    </submittedName>
</protein>
<feature type="domain" description="SMP-30/Gluconolactonase/LRE-like region" evidence="4">
    <location>
        <begin position="19"/>
        <end position="259"/>
    </location>
</feature>
<evidence type="ECO:0000313" key="5">
    <source>
        <dbReference type="EMBL" id="AIU74422.1"/>
    </source>
</evidence>
<name>A0A097R6T6_HAFAL</name>
<gene>
    <name evidence="5" type="ORF">AT03_19820</name>
</gene>
<dbReference type="GO" id="GO:0005509">
    <property type="term" value="F:calcium ion binding"/>
    <property type="evidence" value="ECO:0007669"/>
    <property type="project" value="TreeGrafter"/>
</dbReference>
<evidence type="ECO:0000256" key="3">
    <source>
        <dbReference type="PIRSR" id="PIRSR605511-2"/>
    </source>
</evidence>
<keyword evidence="3" id="KW-0862">Zinc</keyword>